<accession>A0AAV9JVP9</accession>
<proteinExistence type="predicted"/>
<reference evidence="3 4" key="1">
    <citation type="submission" date="2021-11" db="EMBL/GenBank/DDBJ databases">
        <title>Black yeast isolated from Biological Soil Crust.</title>
        <authorList>
            <person name="Kurbessoian T."/>
        </authorList>
    </citation>
    <scope>NUCLEOTIDE SEQUENCE [LARGE SCALE GENOMIC DNA]</scope>
    <source>
        <strain evidence="3 4">CCFEE 5522</strain>
    </source>
</reference>
<dbReference type="Proteomes" id="UP001324427">
    <property type="component" value="Unassembled WGS sequence"/>
</dbReference>
<organism evidence="3 4">
    <name type="scientific">Oleoguttula mirabilis</name>
    <dbReference type="NCBI Taxonomy" id="1507867"/>
    <lineage>
        <taxon>Eukaryota</taxon>
        <taxon>Fungi</taxon>
        <taxon>Dikarya</taxon>
        <taxon>Ascomycota</taxon>
        <taxon>Pezizomycotina</taxon>
        <taxon>Dothideomycetes</taxon>
        <taxon>Dothideomycetidae</taxon>
        <taxon>Mycosphaerellales</taxon>
        <taxon>Teratosphaeriaceae</taxon>
        <taxon>Oleoguttula</taxon>
    </lineage>
</organism>
<keyword evidence="4" id="KW-1185">Reference proteome</keyword>
<dbReference type="SUPFAM" id="SSF63829">
    <property type="entry name" value="Calcium-dependent phosphotriesterase"/>
    <property type="match status" value="1"/>
</dbReference>
<dbReference type="Gene3D" id="2.120.10.30">
    <property type="entry name" value="TolB, C-terminal domain"/>
    <property type="match status" value="1"/>
</dbReference>
<comment type="caution">
    <text evidence="3">The sequence shown here is derived from an EMBL/GenBank/DDBJ whole genome shotgun (WGS) entry which is preliminary data.</text>
</comment>
<name>A0AAV9JVP9_9PEZI</name>
<dbReference type="AlphaFoldDB" id="A0AAV9JVP9"/>
<feature type="signal peptide" evidence="1">
    <location>
        <begin position="1"/>
        <end position="18"/>
    </location>
</feature>
<dbReference type="Pfam" id="PF08450">
    <property type="entry name" value="SGL"/>
    <property type="match status" value="1"/>
</dbReference>
<sequence length="432" mass="47062">MHISILAVLFVWWQSVSASSQDEEPFFSPLPPSFSESSVVLLKDKLAVIPGEWHSDSLTSSLHNIHASDSSITNAFAKIGAADFVAWDESFLDLIGPKATVEVIQTFSPPESQHVHEAPVYIPETNELLYSDTSVVGWLWAINIDTHEVRKIETHPPLPNINGATYHAGLIFLATNGGPARALYSLNITTGEATPVLNNYRGRHLNSPNDLIFDSQHNIYFTDPPYGFVQQWPGVQEPELPSAVYHFDTRTKALTALSNSVVKMPNGLALSADERTLYIADSSSSDRKIASVRNVWAFDVQAEGVGLANPRLVYQAESGWPDGIRVSRHGYLFVSAAGGVDVVEPRTGLLLGKINTPDDIIYNLEPASGRAEGVWLLTGGKGVYKVTIAEAGQRGLVGMSVWTMVWEFGASAQLYAQGVGSALSDMLWSLRS</sequence>
<dbReference type="InterPro" id="IPR052988">
    <property type="entry name" value="Oryzine_lactonohydrolase"/>
</dbReference>
<dbReference type="EMBL" id="JAVFHQ010000003">
    <property type="protein sequence ID" value="KAK4549681.1"/>
    <property type="molecule type" value="Genomic_DNA"/>
</dbReference>
<evidence type="ECO:0000259" key="2">
    <source>
        <dbReference type="Pfam" id="PF08450"/>
    </source>
</evidence>
<gene>
    <name evidence="3" type="ORF">LTR36_004982</name>
</gene>
<evidence type="ECO:0000313" key="4">
    <source>
        <dbReference type="Proteomes" id="UP001324427"/>
    </source>
</evidence>
<dbReference type="PANTHER" id="PTHR47064">
    <property type="entry name" value="PUTATIVE (AFU_ORTHOLOGUE AFUA_1G08990)-RELATED"/>
    <property type="match status" value="1"/>
</dbReference>
<feature type="chain" id="PRO_5043552681" description="SMP-30/Gluconolactonase/LRE-like region domain-containing protein" evidence="1">
    <location>
        <begin position="19"/>
        <end position="432"/>
    </location>
</feature>
<dbReference type="InterPro" id="IPR011042">
    <property type="entry name" value="6-blade_b-propeller_TolB-like"/>
</dbReference>
<feature type="domain" description="SMP-30/Gluconolactonase/LRE-like region" evidence="2">
    <location>
        <begin position="117"/>
        <end position="359"/>
    </location>
</feature>
<keyword evidence="1" id="KW-0732">Signal</keyword>
<dbReference type="PANTHER" id="PTHR47064:SF2">
    <property type="entry name" value="SMP-30_GLUCONOLACTONASE_LRE-LIKE REGION DOMAIN-CONTAINING PROTEIN-RELATED"/>
    <property type="match status" value="1"/>
</dbReference>
<evidence type="ECO:0000256" key="1">
    <source>
        <dbReference type="SAM" id="SignalP"/>
    </source>
</evidence>
<dbReference type="InterPro" id="IPR013658">
    <property type="entry name" value="SGL"/>
</dbReference>
<evidence type="ECO:0000313" key="3">
    <source>
        <dbReference type="EMBL" id="KAK4549681.1"/>
    </source>
</evidence>
<protein>
    <recommendedName>
        <fullName evidence="2">SMP-30/Gluconolactonase/LRE-like region domain-containing protein</fullName>
    </recommendedName>
</protein>